<evidence type="ECO:0000259" key="3">
    <source>
        <dbReference type="Pfam" id="PF13007"/>
    </source>
</evidence>
<dbReference type="PANTHER" id="PTHR33678">
    <property type="entry name" value="BLL1576 PROTEIN"/>
    <property type="match status" value="1"/>
</dbReference>
<dbReference type="EMBL" id="AP009389">
    <property type="protein sequence ID" value="BAF60576.1"/>
    <property type="molecule type" value="Genomic_DNA"/>
</dbReference>
<evidence type="ECO:0000313" key="5">
    <source>
        <dbReference type="Proteomes" id="UP000006556"/>
    </source>
</evidence>
<dbReference type="InterPro" id="IPR024474">
    <property type="entry name" value="Znf_dom_IS66"/>
</dbReference>
<dbReference type="InterPro" id="IPR024463">
    <property type="entry name" value="Transposase_TnpC_homeodom"/>
</dbReference>
<evidence type="ECO:0000259" key="2">
    <source>
        <dbReference type="Pfam" id="PF13005"/>
    </source>
</evidence>
<protein>
    <submittedName>
        <fullName evidence="4">Transposase and inactivated derivatives</fullName>
    </submittedName>
</protein>
<organism evidence="4 5">
    <name type="scientific">Pelotomaculum thermopropionicum (strain DSM 13744 / JCM 10971 / SI)</name>
    <dbReference type="NCBI Taxonomy" id="370438"/>
    <lineage>
        <taxon>Bacteria</taxon>
        <taxon>Bacillati</taxon>
        <taxon>Bacillota</taxon>
        <taxon>Clostridia</taxon>
        <taxon>Eubacteriales</taxon>
        <taxon>Desulfotomaculaceae</taxon>
        <taxon>Pelotomaculum</taxon>
    </lineage>
</organism>
<feature type="coiled-coil region" evidence="1">
    <location>
        <begin position="18"/>
        <end position="52"/>
    </location>
</feature>
<name>A5CZL3_PELTS</name>
<reference evidence="5" key="1">
    <citation type="journal article" date="2008" name="Genome Res.">
        <title>The genome of Pelotomaculum thermopropionicum reveals niche-associated evolution in anaerobic microbiota.</title>
        <authorList>
            <person name="Kosaka T."/>
            <person name="Kato S."/>
            <person name="Shimoyama T."/>
            <person name="Ishii S."/>
            <person name="Abe T."/>
            <person name="Watanabe K."/>
        </authorList>
    </citation>
    <scope>NUCLEOTIDE SEQUENCE [LARGE SCALE GENOMIC DNA]</scope>
    <source>
        <strain evidence="5">DSM 13744 / JCM 10971 / SI</strain>
    </source>
</reference>
<feature type="domain" description="Transposase IS66 zinc-finger binding" evidence="2">
    <location>
        <begin position="128"/>
        <end position="172"/>
    </location>
</feature>
<proteinExistence type="predicted"/>
<evidence type="ECO:0000256" key="1">
    <source>
        <dbReference type="SAM" id="Coils"/>
    </source>
</evidence>
<keyword evidence="5" id="KW-1185">Reference proteome</keyword>
<dbReference type="KEGG" id="pth:PTH_2395"/>
<evidence type="ECO:0000313" key="4">
    <source>
        <dbReference type="EMBL" id="BAF60576.1"/>
    </source>
</evidence>
<gene>
    <name evidence="4" type="ordered locus">PTH_2395</name>
</gene>
<feature type="domain" description="Transposase TnpC homeodomain" evidence="3">
    <location>
        <begin position="48"/>
        <end position="120"/>
    </location>
</feature>
<keyword evidence="1" id="KW-0175">Coiled coil</keyword>
<dbReference type="Pfam" id="PF13005">
    <property type="entry name" value="zf-IS66"/>
    <property type="match status" value="1"/>
</dbReference>
<dbReference type="InterPro" id="IPR052344">
    <property type="entry name" value="Transposase-related"/>
</dbReference>
<dbReference type="Pfam" id="PF13007">
    <property type="entry name" value="LZ_Tnp_IS66"/>
    <property type="match status" value="1"/>
</dbReference>
<dbReference type="eggNOG" id="COG3316">
    <property type="taxonomic scope" value="Bacteria"/>
</dbReference>
<accession>A5CZL3</accession>
<sequence>MEEISGNLSNCRIMNSISNIATMTIEELQKRCIQLERENAELTAKLNWFMEQFRLSKKRQFGVSSERSTPEQQQLSFFNEAELEAQPDSAEPDLETITYKRRKQRGHREAALENLPVETVEYRLPAQEQVCSCCGGPLYEMSTEVRQELKIIPAQVKVVKHVRYVYSCRRCERKTFYVNSKT</sequence>
<dbReference type="HOGENOM" id="CLU_023034_7_5_9"/>
<dbReference type="STRING" id="370438.PTH_2395"/>
<dbReference type="AlphaFoldDB" id="A5CZL3"/>
<dbReference type="Proteomes" id="UP000006556">
    <property type="component" value="Chromosome"/>
</dbReference>